<evidence type="ECO:0008006" key="9">
    <source>
        <dbReference type="Google" id="ProtNLM"/>
    </source>
</evidence>
<dbReference type="PROSITE" id="PS50184">
    <property type="entry name" value="VWFC_2"/>
    <property type="match status" value="3"/>
</dbReference>
<dbReference type="SMART" id="SM00832">
    <property type="entry name" value="C8"/>
    <property type="match status" value="1"/>
</dbReference>
<proteinExistence type="predicted"/>
<dbReference type="InterPro" id="IPR001846">
    <property type="entry name" value="VWF_type-D"/>
</dbReference>
<dbReference type="SMART" id="SM00215">
    <property type="entry name" value="VWC_out"/>
    <property type="match status" value="3"/>
</dbReference>
<dbReference type="PROSITE" id="PS51233">
    <property type="entry name" value="VWFD"/>
    <property type="match status" value="1"/>
</dbReference>
<reference evidence="7" key="2">
    <citation type="submission" date="2021-08" db="EMBL/GenBank/DDBJ databases">
        <authorList>
            <person name="Eriksson T."/>
        </authorList>
    </citation>
    <scope>NUCLEOTIDE SEQUENCE</scope>
    <source>
        <strain evidence="7">Stoneville</strain>
        <tissue evidence="7">Whole head</tissue>
    </source>
</reference>
<dbReference type="Pfam" id="PF00094">
    <property type="entry name" value="VWD"/>
    <property type="match status" value="1"/>
</dbReference>
<evidence type="ECO:0000313" key="7">
    <source>
        <dbReference type="EMBL" id="KAH0812300.1"/>
    </source>
</evidence>
<dbReference type="GO" id="GO:0005576">
    <property type="term" value="C:extracellular region"/>
    <property type="evidence" value="ECO:0007669"/>
    <property type="project" value="UniProtKB-SubCell"/>
</dbReference>
<comment type="caution">
    <text evidence="7">The sequence shown here is derived from an EMBL/GenBank/DDBJ whole genome shotgun (WGS) entry which is preliminary data.</text>
</comment>
<dbReference type="InterPro" id="IPR001007">
    <property type="entry name" value="VWF_dom"/>
</dbReference>
<feature type="domain" description="VWFC" evidence="5">
    <location>
        <begin position="313"/>
        <end position="373"/>
    </location>
</feature>
<dbReference type="InterPro" id="IPR014853">
    <property type="entry name" value="VWF/SSPO/ZAN-like_Cys-rich_dom"/>
</dbReference>
<evidence type="ECO:0000256" key="3">
    <source>
        <dbReference type="ARBA" id="ARBA00022729"/>
    </source>
</evidence>
<evidence type="ECO:0000259" key="5">
    <source>
        <dbReference type="PROSITE" id="PS50184"/>
    </source>
</evidence>
<evidence type="ECO:0000256" key="4">
    <source>
        <dbReference type="ARBA" id="ARBA00022737"/>
    </source>
</evidence>
<dbReference type="SUPFAM" id="SSF57603">
    <property type="entry name" value="FnI-like domain"/>
    <property type="match status" value="4"/>
</dbReference>
<accession>A0A8J6L8V8</accession>
<dbReference type="AlphaFoldDB" id="A0A8J6L8V8"/>
<keyword evidence="2" id="KW-0964">Secreted</keyword>
<evidence type="ECO:0000256" key="1">
    <source>
        <dbReference type="ARBA" id="ARBA00004613"/>
    </source>
</evidence>
<protein>
    <recommendedName>
        <fullName evidence="9">BMP-binding endothelial regulator protein</fullName>
    </recommendedName>
</protein>
<dbReference type="SMART" id="SM00214">
    <property type="entry name" value="VWC"/>
    <property type="match status" value="4"/>
</dbReference>
<dbReference type="Pfam" id="PF08742">
    <property type="entry name" value="C8"/>
    <property type="match status" value="1"/>
</dbReference>
<dbReference type="EMBL" id="JABDTM020026157">
    <property type="protein sequence ID" value="KAH0812300.1"/>
    <property type="molecule type" value="Genomic_DNA"/>
</dbReference>
<reference evidence="7" key="1">
    <citation type="journal article" date="2020" name="J Insects Food Feed">
        <title>The yellow mealworm (Tenebrio molitor) genome: a resource for the emerging insects as food and feed industry.</title>
        <authorList>
            <person name="Eriksson T."/>
            <person name="Andere A."/>
            <person name="Kelstrup H."/>
            <person name="Emery V."/>
            <person name="Picard C."/>
        </authorList>
    </citation>
    <scope>NUCLEOTIDE SEQUENCE</scope>
    <source>
        <strain evidence="7">Stoneville</strain>
        <tissue evidence="7">Whole head</tissue>
    </source>
</reference>
<dbReference type="PANTHER" id="PTHR46698:SF4">
    <property type="entry name" value="CROSSVEINLESS 2"/>
    <property type="match status" value="1"/>
</dbReference>
<dbReference type="GO" id="GO:0036122">
    <property type="term" value="F:BMP binding"/>
    <property type="evidence" value="ECO:0007669"/>
    <property type="project" value="TreeGrafter"/>
</dbReference>
<evidence type="ECO:0000256" key="2">
    <source>
        <dbReference type="ARBA" id="ARBA00022525"/>
    </source>
</evidence>
<dbReference type="InterPro" id="IPR052424">
    <property type="entry name" value="Kielin_Chordin-BMP_Reg"/>
</dbReference>
<gene>
    <name evidence="7" type="ORF">GEV33_010492</name>
</gene>
<name>A0A8J6L8V8_TENMO</name>
<feature type="domain" description="VWFD" evidence="6">
    <location>
        <begin position="501"/>
        <end position="677"/>
    </location>
</feature>
<dbReference type="PROSITE" id="PS01208">
    <property type="entry name" value="VWFC_1"/>
    <property type="match status" value="1"/>
</dbReference>
<sequence length="809" mass="90191">MSQSINDRLSYENANFTRRSVLARQRAPTPQGSTPLQVLILRFSLELSKDATSTCRLVRFSGCTCGPVEMLALLSRSVRTFKIICPAGSTATGPLTSRILGHAEIASVTGGPGEIAENHKTDTGLSVSRRPDLFGQSGIQGKRAHCQNEGDPVSVDHIDKHNCFSCICKVILGNWTSEHYNSCGGILEIPHISSPDRAVLEKFGPGQGLFMVDLDAVSPQNGFVECKSDYYCPPTDGCHMLVEKTKDGCCRKCKGCVYNKVHHSSHTEWTDPDNPCKVLRCEAGVVTVSDLQCYTPCANPLPPEPGKCCRTCPECKINGQEATDDRDVISDDPCLKCRCNKGRMTCAKKACPVLQCTPKSQYHPPGECCPICRGTRVLMNVPKSCSLQALFIWEGQKFSIDKCTNCTCQNETSICQRSACPVLDCAPDLQKSVPGSCCKQCIMPEEDGQSWKLDDCRSCKCHRGMPSCAMTRCNVTLPCAAGTQLVHLPGECCEKCVEVEGTCMVFGDPHYKTFDGKIYTFQGAGKYLLVSECKSQSFSVRVANEFFNKTLKSLVLTKRVAVRFGDLRLNLQQKGRIKLNRKKVNLPYKKEGVVHIEKKNGNVEVILQNGVKIFWSGKSFLEVMVPAVYKNKLCGLCGNFNGNVQDELKTRRGHLAKDNEISTFGSSWCVGSRSSCAALNRNNRARTSVFNNHRPEKNQKNRCKYLSNPKLFGECESKLNYYKYYKTCKMDMCKCPNGKCYCDSLMAYARECEKLGVKVPDNWRLESFCHEENVRRPKTSKRPAYTPADIERIMRQKNFTRTRKPLMIH</sequence>
<keyword evidence="3" id="KW-0732">Signal</keyword>
<comment type="subcellular location">
    <subcellularLocation>
        <location evidence="1">Secreted</location>
    </subcellularLocation>
</comment>
<dbReference type="GO" id="GO:0030513">
    <property type="term" value="P:positive regulation of BMP signaling pathway"/>
    <property type="evidence" value="ECO:0007669"/>
    <property type="project" value="TreeGrafter"/>
</dbReference>
<evidence type="ECO:0000259" key="6">
    <source>
        <dbReference type="PROSITE" id="PS51233"/>
    </source>
</evidence>
<keyword evidence="4" id="KW-0677">Repeat</keyword>
<dbReference type="Gene3D" id="6.20.200.20">
    <property type="match status" value="3"/>
</dbReference>
<dbReference type="Proteomes" id="UP000719412">
    <property type="component" value="Unassembled WGS sequence"/>
</dbReference>
<dbReference type="SMART" id="SM00216">
    <property type="entry name" value="VWD"/>
    <property type="match status" value="1"/>
</dbReference>
<evidence type="ECO:0000313" key="8">
    <source>
        <dbReference type="Proteomes" id="UP000719412"/>
    </source>
</evidence>
<feature type="domain" description="VWFC" evidence="5">
    <location>
        <begin position="435"/>
        <end position="497"/>
    </location>
</feature>
<dbReference type="Pfam" id="PF00093">
    <property type="entry name" value="VWC"/>
    <property type="match status" value="2"/>
</dbReference>
<keyword evidence="8" id="KW-1185">Reference proteome</keyword>
<organism evidence="7 8">
    <name type="scientific">Tenebrio molitor</name>
    <name type="common">Yellow mealworm beetle</name>
    <dbReference type="NCBI Taxonomy" id="7067"/>
    <lineage>
        <taxon>Eukaryota</taxon>
        <taxon>Metazoa</taxon>
        <taxon>Ecdysozoa</taxon>
        <taxon>Arthropoda</taxon>
        <taxon>Hexapoda</taxon>
        <taxon>Insecta</taxon>
        <taxon>Pterygota</taxon>
        <taxon>Neoptera</taxon>
        <taxon>Endopterygota</taxon>
        <taxon>Coleoptera</taxon>
        <taxon>Polyphaga</taxon>
        <taxon>Cucujiformia</taxon>
        <taxon>Tenebrionidae</taxon>
        <taxon>Tenebrio</taxon>
    </lineage>
</organism>
<dbReference type="PANTHER" id="PTHR46698">
    <property type="entry name" value="CROSSVEINLESS 2"/>
    <property type="match status" value="1"/>
</dbReference>
<feature type="domain" description="VWFC" evidence="5">
    <location>
        <begin position="383"/>
        <end position="442"/>
    </location>
</feature>